<dbReference type="EMBL" id="CAJVQC010092738">
    <property type="protein sequence ID" value="CAG8826760.1"/>
    <property type="molecule type" value="Genomic_DNA"/>
</dbReference>
<keyword evidence="2" id="KW-1185">Reference proteome</keyword>
<name>A0ACA9S5H8_9GLOM</name>
<sequence>NDRKEFWSRSDNPAADKANLKMLYELGCLKADLKDSEGSNNIITNHEHEDIFWNSFRSALTSNKRGGNGKTQALSIIANQFEYLLLHEKLQVSMNAINLAQKHSRLYRPGAPQIKGPKKRIERMAEIKEKQFLAFFQDKNNVAQSSYKIDTKTGIPILYMQDQKQAL</sequence>
<reference evidence="1" key="1">
    <citation type="submission" date="2021-06" db="EMBL/GenBank/DDBJ databases">
        <authorList>
            <person name="Kallberg Y."/>
            <person name="Tangrot J."/>
            <person name="Rosling A."/>
        </authorList>
    </citation>
    <scope>NUCLEOTIDE SEQUENCE</scope>
    <source>
        <strain evidence="1">MA461A</strain>
    </source>
</reference>
<evidence type="ECO:0000313" key="2">
    <source>
        <dbReference type="Proteomes" id="UP000789920"/>
    </source>
</evidence>
<feature type="non-terminal residue" evidence="1">
    <location>
        <position position="1"/>
    </location>
</feature>
<accession>A0ACA9S5H8</accession>
<proteinExistence type="predicted"/>
<dbReference type="Proteomes" id="UP000789920">
    <property type="component" value="Unassembled WGS sequence"/>
</dbReference>
<comment type="caution">
    <text evidence="1">The sequence shown here is derived from an EMBL/GenBank/DDBJ whole genome shotgun (WGS) entry which is preliminary data.</text>
</comment>
<protein>
    <submittedName>
        <fullName evidence="1">26266_t:CDS:1</fullName>
    </submittedName>
</protein>
<gene>
    <name evidence="1" type="ORF">RPERSI_LOCUS26804</name>
</gene>
<evidence type="ECO:0000313" key="1">
    <source>
        <dbReference type="EMBL" id="CAG8826760.1"/>
    </source>
</evidence>
<organism evidence="1 2">
    <name type="scientific">Racocetra persica</name>
    <dbReference type="NCBI Taxonomy" id="160502"/>
    <lineage>
        <taxon>Eukaryota</taxon>
        <taxon>Fungi</taxon>
        <taxon>Fungi incertae sedis</taxon>
        <taxon>Mucoromycota</taxon>
        <taxon>Glomeromycotina</taxon>
        <taxon>Glomeromycetes</taxon>
        <taxon>Diversisporales</taxon>
        <taxon>Gigasporaceae</taxon>
        <taxon>Racocetra</taxon>
    </lineage>
</organism>